<reference evidence="2 3" key="1">
    <citation type="submission" date="2018-12" db="EMBL/GenBank/DDBJ databases">
        <authorList>
            <consortium name="Pathogen Informatics"/>
        </authorList>
    </citation>
    <scope>NUCLEOTIDE SEQUENCE [LARGE SCALE GENOMIC DNA]</scope>
    <source>
        <strain evidence="2 3">NCTC9428</strain>
    </source>
</reference>
<name>A0A3S4SSC9_PSEFL</name>
<feature type="domain" description="BIG2" evidence="1">
    <location>
        <begin position="863"/>
        <end position="893"/>
    </location>
</feature>
<proteinExistence type="predicted"/>
<dbReference type="OrthoDB" id="6845417at2"/>
<gene>
    <name evidence="2" type="ORF">NCTC9428_01456</name>
</gene>
<accession>A0A3S4SSC9</accession>
<evidence type="ECO:0000313" key="2">
    <source>
        <dbReference type="EMBL" id="VEF09783.1"/>
    </source>
</evidence>
<dbReference type="SUPFAM" id="SSF49373">
    <property type="entry name" value="Invasin/intimin cell-adhesion fragments"/>
    <property type="match status" value="1"/>
</dbReference>
<evidence type="ECO:0000259" key="1">
    <source>
        <dbReference type="Pfam" id="PF02368"/>
    </source>
</evidence>
<dbReference type="AlphaFoldDB" id="A0A3S4SSC9"/>
<dbReference type="InterPro" id="IPR008964">
    <property type="entry name" value="Invasin/intimin_cell_adhesion"/>
</dbReference>
<organism evidence="2 3">
    <name type="scientific">Pseudomonas fluorescens</name>
    <dbReference type="NCBI Taxonomy" id="294"/>
    <lineage>
        <taxon>Bacteria</taxon>
        <taxon>Pseudomonadati</taxon>
        <taxon>Pseudomonadota</taxon>
        <taxon>Gammaproteobacteria</taxon>
        <taxon>Pseudomonadales</taxon>
        <taxon>Pseudomonadaceae</taxon>
        <taxon>Pseudomonas</taxon>
    </lineage>
</organism>
<dbReference type="Pfam" id="PF02368">
    <property type="entry name" value="Big_2"/>
    <property type="match status" value="1"/>
</dbReference>
<dbReference type="RefSeq" id="WP_126361137.1">
    <property type="nucleotide sequence ID" value="NZ_LR134318.1"/>
</dbReference>
<dbReference type="InterPro" id="IPR003343">
    <property type="entry name" value="Big_2"/>
</dbReference>
<dbReference type="EMBL" id="LR134318">
    <property type="protein sequence ID" value="VEF09783.1"/>
    <property type="molecule type" value="Genomic_DNA"/>
</dbReference>
<protein>
    <recommendedName>
        <fullName evidence="1">BIG2 domain-containing protein</fullName>
    </recommendedName>
</protein>
<sequence length="1002" mass="109087">MNSPITNADASAISQVVVFPPEPGIGVLGVAPPLPIGYKLQEDGALGVNIHMVQGDRDGLLVYILAYTNMAEGDAIEVFIDTANAPVAKFTVTDAHFDDQGLAKNIPFCISATDMASRFDASGTDNKKFWYEVTRVSGNTTESSPPVALFYKYPAPGEADTDGGMPFNQGLKLPVSSESFIDKTVVSEGLYVTVPEYFNQFIGDIVVLAFGSLTLEAEVTALGDVFFDLSSDQLATLPPTNSLTVRYQIFDTVENSSGWSDALVLPFKPGVLLLRAPIFTQADPADDLHHDWLIGGPTTVLVTDVFAVDDVINLTLQGYTKWGDPVAHVYTKKMGVAARSVEFEVENERIRNLIGGCLRATYERVKGTTKHLSKPAEVRIRGTSQPLGLPVVEPLVDETLPVDTPEATVHVAAYWPLKPGAKVGLRWQATDNDGISALFIFQLIVADPSQPVVFKVPAKYISPYANQPLIVQNTITNLGEMEVASQLLELKFGAPVEIVLSPPFPVEPATVLIDPLGQLPTIRVKFPAAQPQDRARLIQRQAQPGSQTFPAKLLNQNHQANFVLERPLLVASQGTSLQLAWNLRRNEQRIATSPAVEIVVKAIAQEDERLPTPHITNIDGVIDVINLSNGNLLAVEEWPGQTPEQPLFLSYEGIDLAGNAVRFDDLEGVASGQEKGLHRPLPLEWLKKLKNESELSITFSVVFRRGAQPVMFPKQNYLVHSLIELQPLITSVKTPQNVDIPHNSPTIATSVVISGTASANQHVQILVDDEPKVTLTTDASGQFISQSLSGFVYDRATHIRIKALYGSQQLSPLRSFTVHRPLQANMTVINLNGYRVYTGWPETGRDFPGNTQSLQVFHGVIPIKYSSSNPSVATVDTNGKITGLRWGSAYITVQDRFHSINVLVNVSNVYMLEMGKDRVNYAQSINWINSVPGAIPLNHAMNSMEVVYGPSGGWPLPSNGILRMCMTSGCPAGTSQVWFVPTGIVCDPGQSTPLMALVLIPY</sequence>
<evidence type="ECO:0000313" key="3">
    <source>
        <dbReference type="Proteomes" id="UP000281909"/>
    </source>
</evidence>
<dbReference type="Proteomes" id="UP000281909">
    <property type="component" value="Chromosome"/>
</dbReference>
<dbReference type="Gene3D" id="2.60.40.1080">
    <property type="match status" value="1"/>
</dbReference>